<accession>A0A2S2NM25</accession>
<organism evidence="2">
    <name type="scientific">Schizaphis graminum</name>
    <name type="common">Green bug aphid</name>
    <dbReference type="NCBI Taxonomy" id="13262"/>
    <lineage>
        <taxon>Eukaryota</taxon>
        <taxon>Metazoa</taxon>
        <taxon>Ecdysozoa</taxon>
        <taxon>Arthropoda</taxon>
        <taxon>Hexapoda</taxon>
        <taxon>Insecta</taxon>
        <taxon>Pterygota</taxon>
        <taxon>Neoptera</taxon>
        <taxon>Paraneoptera</taxon>
        <taxon>Hemiptera</taxon>
        <taxon>Sternorrhyncha</taxon>
        <taxon>Aphidomorpha</taxon>
        <taxon>Aphidoidea</taxon>
        <taxon>Aphididae</taxon>
        <taxon>Aphidini</taxon>
        <taxon>Schizaphis</taxon>
    </lineage>
</organism>
<reference evidence="2" key="1">
    <citation type="submission" date="2018-04" db="EMBL/GenBank/DDBJ databases">
        <title>Transcriptome of Schizaphis graminum biotype I.</title>
        <authorList>
            <person name="Scully E.D."/>
            <person name="Geib S.M."/>
            <person name="Palmer N.A."/>
            <person name="Koch K."/>
            <person name="Bradshaw J."/>
            <person name="Heng-Moss T."/>
            <person name="Sarath G."/>
        </authorList>
    </citation>
    <scope>NUCLEOTIDE SEQUENCE</scope>
</reference>
<feature type="compositionally biased region" description="Basic and acidic residues" evidence="1">
    <location>
        <begin position="69"/>
        <end position="78"/>
    </location>
</feature>
<dbReference type="AlphaFoldDB" id="A0A2S2NM25"/>
<protein>
    <submittedName>
        <fullName evidence="2">Uncharacterized protein</fullName>
    </submittedName>
</protein>
<name>A0A2S2NM25_SCHGA</name>
<feature type="compositionally biased region" description="Low complexity" evidence="1">
    <location>
        <begin position="48"/>
        <end position="58"/>
    </location>
</feature>
<sequence length="143" mass="16206">MSYRHLYHGNVTYSLENNISYSFESYRQIAIENNNMIMPTMQNDQCDSTTATTSTASSDQRENTSQSDHQFRRPDVPHPLRRYRHPTKGLKCDHSNTLTTSTYIWGSVFNGTGNTDGVIVGDQDLGGGYVYADEDIWDCGDYS</sequence>
<gene>
    <name evidence="2" type="ORF">g.3858</name>
</gene>
<evidence type="ECO:0000256" key="1">
    <source>
        <dbReference type="SAM" id="MobiDB-lite"/>
    </source>
</evidence>
<feature type="region of interest" description="Disordered" evidence="1">
    <location>
        <begin position="40"/>
        <end position="87"/>
    </location>
</feature>
<evidence type="ECO:0000313" key="2">
    <source>
        <dbReference type="EMBL" id="MBY18241.1"/>
    </source>
</evidence>
<dbReference type="EMBL" id="GGMR01005622">
    <property type="protein sequence ID" value="MBY18241.1"/>
    <property type="molecule type" value="Transcribed_RNA"/>
</dbReference>
<proteinExistence type="predicted"/>